<evidence type="ECO:0000256" key="7">
    <source>
        <dbReference type="SAM" id="SignalP"/>
    </source>
</evidence>
<dbReference type="GO" id="GO:0008360">
    <property type="term" value="P:regulation of cell shape"/>
    <property type="evidence" value="ECO:0007669"/>
    <property type="project" value="UniProtKB-KW"/>
</dbReference>
<keyword evidence="3" id="KW-0808">Transferase</keyword>
<keyword evidence="5" id="KW-0573">Peptidoglycan synthesis</keyword>
<dbReference type="InterPro" id="IPR005490">
    <property type="entry name" value="LD_TPept_cat_dom"/>
</dbReference>
<proteinExistence type="inferred from homology"/>
<feature type="domain" description="L,D-TPase catalytic" evidence="8">
    <location>
        <begin position="93"/>
        <end position="220"/>
    </location>
</feature>
<evidence type="ECO:0000256" key="2">
    <source>
        <dbReference type="ARBA" id="ARBA00005992"/>
    </source>
</evidence>
<organism evidence="9 10">
    <name type="scientific">Achromobacter kerstersii</name>
    <dbReference type="NCBI Taxonomy" id="1353890"/>
    <lineage>
        <taxon>Bacteria</taxon>
        <taxon>Pseudomonadati</taxon>
        <taxon>Pseudomonadota</taxon>
        <taxon>Betaproteobacteria</taxon>
        <taxon>Burkholderiales</taxon>
        <taxon>Alcaligenaceae</taxon>
        <taxon>Achromobacter</taxon>
    </lineage>
</organism>
<dbReference type="EMBL" id="CADIJQ010000009">
    <property type="protein sequence ID" value="CAB3730971.1"/>
    <property type="molecule type" value="Genomic_DNA"/>
</dbReference>
<accession>A0A6S7AJQ8</accession>
<comment type="similarity">
    <text evidence="2">Belongs to the YkuD family.</text>
</comment>
<evidence type="ECO:0000256" key="4">
    <source>
        <dbReference type="ARBA" id="ARBA00022960"/>
    </source>
</evidence>
<dbReference type="AlphaFoldDB" id="A0A6S7AJQ8"/>
<dbReference type="GO" id="GO:0009252">
    <property type="term" value="P:peptidoglycan biosynthetic process"/>
    <property type="evidence" value="ECO:0007669"/>
    <property type="project" value="UniProtKB-UniPathway"/>
</dbReference>
<evidence type="ECO:0000256" key="1">
    <source>
        <dbReference type="ARBA" id="ARBA00004752"/>
    </source>
</evidence>
<feature type="chain" id="PRO_5028845213" description="L,D-TPase catalytic domain-containing protein" evidence="7">
    <location>
        <begin position="34"/>
        <end position="278"/>
    </location>
</feature>
<dbReference type="GO" id="GO:0004180">
    <property type="term" value="F:carboxypeptidase activity"/>
    <property type="evidence" value="ECO:0007669"/>
    <property type="project" value="UniProtKB-ARBA"/>
</dbReference>
<name>A0A6S7AJQ8_9BURK</name>
<keyword evidence="6" id="KW-0961">Cell wall biogenesis/degradation</keyword>
<evidence type="ECO:0000313" key="9">
    <source>
        <dbReference type="EMBL" id="CAB3730971.1"/>
    </source>
</evidence>
<comment type="pathway">
    <text evidence="1">Cell wall biogenesis; peptidoglycan biosynthesis.</text>
</comment>
<sequence length="278" mass="30267">MSPRPLQRRAIPAWVTAGAMVAAPLAGNVTAWAQVSVEDVERAFRQEVTPALALPADEQTRYANLALQTLQMAGIDLLGPQYVLVVDRHVKVQAAMLYWMRPAAPATYIGAAPVSTGRVGQFDHFETPTGVFAHNLNNPDFRAEGTKNANGILGYGAKGMRVYDLGWQQARQGWTTDGVSTMRLQMHATDPSLLESKLGTPQSKGCIRIPATLNQLIDRLGLLDADYELAADLVSTPWVLRRDRTPAYGAGRYLIVVETVRDGRPAWSLAPGHTKGKP</sequence>
<evidence type="ECO:0000256" key="5">
    <source>
        <dbReference type="ARBA" id="ARBA00022984"/>
    </source>
</evidence>
<keyword evidence="7" id="KW-0732">Signal</keyword>
<dbReference type="CDD" id="cd16913">
    <property type="entry name" value="YkuD_like"/>
    <property type="match status" value="1"/>
</dbReference>
<dbReference type="Gene3D" id="2.40.440.10">
    <property type="entry name" value="L,D-transpeptidase catalytic domain-like"/>
    <property type="match status" value="1"/>
</dbReference>
<dbReference type="Pfam" id="PF03734">
    <property type="entry name" value="YkuD"/>
    <property type="match status" value="1"/>
</dbReference>
<evidence type="ECO:0000259" key="8">
    <source>
        <dbReference type="Pfam" id="PF03734"/>
    </source>
</evidence>
<keyword evidence="10" id="KW-1185">Reference proteome</keyword>
<dbReference type="InterPro" id="IPR038063">
    <property type="entry name" value="Transpep_catalytic_dom"/>
</dbReference>
<gene>
    <name evidence="9" type="ORF">LMG3441_04664</name>
</gene>
<evidence type="ECO:0000313" key="10">
    <source>
        <dbReference type="Proteomes" id="UP000494269"/>
    </source>
</evidence>
<dbReference type="GO" id="GO:0016740">
    <property type="term" value="F:transferase activity"/>
    <property type="evidence" value="ECO:0007669"/>
    <property type="project" value="UniProtKB-KW"/>
</dbReference>
<dbReference type="Proteomes" id="UP000494269">
    <property type="component" value="Unassembled WGS sequence"/>
</dbReference>
<keyword evidence="4" id="KW-0133">Cell shape</keyword>
<evidence type="ECO:0000256" key="3">
    <source>
        <dbReference type="ARBA" id="ARBA00022679"/>
    </source>
</evidence>
<dbReference type="GO" id="GO:0071555">
    <property type="term" value="P:cell wall organization"/>
    <property type="evidence" value="ECO:0007669"/>
    <property type="project" value="UniProtKB-KW"/>
</dbReference>
<reference evidence="9 10" key="1">
    <citation type="submission" date="2020-04" db="EMBL/GenBank/DDBJ databases">
        <authorList>
            <person name="De Canck E."/>
        </authorList>
    </citation>
    <scope>NUCLEOTIDE SEQUENCE [LARGE SCALE GENOMIC DNA]</scope>
    <source>
        <strain evidence="9 10">LMG 3441</strain>
    </source>
</reference>
<protein>
    <recommendedName>
        <fullName evidence="8">L,D-TPase catalytic domain-containing protein</fullName>
    </recommendedName>
</protein>
<evidence type="ECO:0000256" key="6">
    <source>
        <dbReference type="ARBA" id="ARBA00023316"/>
    </source>
</evidence>
<dbReference type="UniPathway" id="UPA00219"/>
<feature type="signal peptide" evidence="7">
    <location>
        <begin position="1"/>
        <end position="33"/>
    </location>
</feature>